<dbReference type="InterPro" id="IPR042089">
    <property type="entry name" value="Peptidase_M13_dom_2"/>
</dbReference>
<dbReference type="Proteomes" id="UP000037069">
    <property type="component" value="Unassembled WGS sequence"/>
</dbReference>
<dbReference type="SUPFAM" id="SSF55486">
    <property type="entry name" value="Metalloproteases ('zincins'), catalytic domain"/>
    <property type="match status" value="1"/>
</dbReference>
<dbReference type="OrthoDB" id="2016263at2759"/>
<protein>
    <recommendedName>
        <fullName evidence="4">Peptidase M13 N-terminal domain-containing protein</fullName>
    </recommendedName>
</protein>
<gene>
    <name evidence="2" type="ORF">FF38_02214</name>
</gene>
<comment type="caution">
    <text evidence="2">The sequence shown here is derived from an EMBL/GenBank/DDBJ whole genome shotgun (WGS) entry which is preliminary data.</text>
</comment>
<keyword evidence="1" id="KW-1133">Transmembrane helix</keyword>
<dbReference type="GO" id="GO:0006508">
    <property type="term" value="P:proteolysis"/>
    <property type="evidence" value="ECO:0007669"/>
    <property type="project" value="InterPro"/>
</dbReference>
<evidence type="ECO:0008006" key="4">
    <source>
        <dbReference type="Google" id="ProtNLM"/>
    </source>
</evidence>
<evidence type="ECO:0000256" key="1">
    <source>
        <dbReference type="SAM" id="Phobius"/>
    </source>
</evidence>
<reference evidence="2 3" key="1">
    <citation type="journal article" date="2015" name="Nat. Commun.">
        <title>Lucilia cuprina genome unlocks parasitic fly biology to underpin future interventions.</title>
        <authorList>
            <person name="Anstead C.A."/>
            <person name="Korhonen P.K."/>
            <person name="Young N.D."/>
            <person name="Hall R.S."/>
            <person name="Jex A.R."/>
            <person name="Murali S.C."/>
            <person name="Hughes D.S."/>
            <person name="Lee S.F."/>
            <person name="Perry T."/>
            <person name="Stroehlein A.J."/>
            <person name="Ansell B.R."/>
            <person name="Breugelmans B."/>
            <person name="Hofmann A."/>
            <person name="Qu J."/>
            <person name="Dugan S."/>
            <person name="Lee S.L."/>
            <person name="Chao H."/>
            <person name="Dinh H."/>
            <person name="Han Y."/>
            <person name="Doddapaneni H.V."/>
            <person name="Worley K.C."/>
            <person name="Muzny D.M."/>
            <person name="Ioannidis P."/>
            <person name="Waterhouse R.M."/>
            <person name="Zdobnov E.M."/>
            <person name="James P.J."/>
            <person name="Bagnall N.H."/>
            <person name="Kotze A.C."/>
            <person name="Gibbs R.A."/>
            <person name="Richards S."/>
            <person name="Batterham P."/>
            <person name="Gasser R.B."/>
        </authorList>
    </citation>
    <scope>NUCLEOTIDE SEQUENCE [LARGE SCALE GENOMIC DNA]</scope>
    <source>
        <strain evidence="2 3">LS</strain>
        <tissue evidence="2">Full body</tissue>
    </source>
</reference>
<accession>A0A0L0BV99</accession>
<dbReference type="GO" id="GO:0004222">
    <property type="term" value="F:metalloendopeptidase activity"/>
    <property type="evidence" value="ECO:0007669"/>
    <property type="project" value="InterPro"/>
</dbReference>
<keyword evidence="1" id="KW-0812">Transmembrane</keyword>
<dbReference type="PROSITE" id="PS51885">
    <property type="entry name" value="NEPRILYSIN"/>
    <property type="match status" value="1"/>
</dbReference>
<feature type="transmembrane region" description="Helical" evidence="1">
    <location>
        <begin position="108"/>
        <end position="130"/>
    </location>
</feature>
<keyword evidence="1" id="KW-0472">Membrane</keyword>
<proteinExistence type="predicted"/>
<organism evidence="2 3">
    <name type="scientific">Lucilia cuprina</name>
    <name type="common">Green bottle fly</name>
    <name type="synonym">Australian sheep blowfly</name>
    <dbReference type="NCBI Taxonomy" id="7375"/>
    <lineage>
        <taxon>Eukaryota</taxon>
        <taxon>Metazoa</taxon>
        <taxon>Ecdysozoa</taxon>
        <taxon>Arthropoda</taxon>
        <taxon>Hexapoda</taxon>
        <taxon>Insecta</taxon>
        <taxon>Pterygota</taxon>
        <taxon>Neoptera</taxon>
        <taxon>Endopterygota</taxon>
        <taxon>Diptera</taxon>
        <taxon>Brachycera</taxon>
        <taxon>Muscomorpha</taxon>
        <taxon>Oestroidea</taxon>
        <taxon>Calliphoridae</taxon>
        <taxon>Luciliinae</taxon>
        <taxon>Lucilia</taxon>
    </lineage>
</organism>
<name>A0A0L0BV99_LUCCU</name>
<dbReference type="EMBL" id="JRES01001404">
    <property type="protein sequence ID" value="KNC23169.1"/>
    <property type="molecule type" value="Genomic_DNA"/>
</dbReference>
<evidence type="ECO:0000313" key="2">
    <source>
        <dbReference type="EMBL" id="KNC23169.1"/>
    </source>
</evidence>
<dbReference type="AlphaFoldDB" id="A0A0L0BV99"/>
<dbReference type="InterPro" id="IPR000718">
    <property type="entry name" value="Peptidase_M13"/>
</dbReference>
<sequence length="363" mass="39185">MDIVKKSIIQVGSNKMSVDTCGRVNLGTAGVITTANPSGGSHSALLQKQMSFKTSVGANQLSKADEIEVIENGHNDTSSARYNKNTTLGWICCAPCIWLRTSATVHKIAITTATLLVTSLLVASPILFLISTAPSQLPRDCYSDDEDCMPTAAPPPECLDPVCKIAASSIHAKLNWNFDPCVDFKNFSCSSSSNINGLASLRAIRSAQESVDLQMQQLLQHNTTSGPFRKLGRLFGSCLRQNTNSSTIRLVLDQLGGYLPIGALGPSSISQLISKIYELGPTPLIDIYYDLSYGKRPHVLLIISGPSTTSPILEQHPYVKGRSVETALKEVVHYIGAAFDCKLYTLTVCIDIEGAFNTLGYHD</sequence>
<evidence type="ECO:0000313" key="3">
    <source>
        <dbReference type="Proteomes" id="UP000037069"/>
    </source>
</evidence>
<keyword evidence="3" id="KW-1185">Reference proteome</keyword>
<dbReference type="Gene3D" id="1.10.1380.10">
    <property type="entry name" value="Neutral endopeptidase , domain2"/>
    <property type="match status" value="1"/>
</dbReference>